<organism evidence="1 2">
    <name type="scientific">Ambispora leptoticha</name>
    <dbReference type="NCBI Taxonomy" id="144679"/>
    <lineage>
        <taxon>Eukaryota</taxon>
        <taxon>Fungi</taxon>
        <taxon>Fungi incertae sedis</taxon>
        <taxon>Mucoromycota</taxon>
        <taxon>Glomeromycotina</taxon>
        <taxon>Glomeromycetes</taxon>
        <taxon>Archaeosporales</taxon>
        <taxon>Ambisporaceae</taxon>
        <taxon>Ambispora</taxon>
    </lineage>
</organism>
<dbReference type="AlphaFoldDB" id="A0A9N9AAI3"/>
<name>A0A9N9AAI3_9GLOM</name>
<sequence length="171" mass="19912">MNQPPPNQQFQQQIPAGHINFIYGTNNIFSQQLPQQQPPAGSINMMEKQLLRIREYREIYIHSYFSYFPLFMKIQNPLWSSIFRGPVAEIECEAIIESKPQRGALNNKSRFHVLMNKWWTLHSGSRDIESQRGCALKNKPKFPRIASWNLIRDGHTVYFGLIRGVTDPPPT</sequence>
<keyword evidence="2" id="KW-1185">Reference proteome</keyword>
<comment type="caution">
    <text evidence="1">The sequence shown here is derived from an EMBL/GenBank/DDBJ whole genome shotgun (WGS) entry which is preliminary data.</text>
</comment>
<evidence type="ECO:0000313" key="1">
    <source>
        <dbReference type="EMBL" id="CAG8525817.1"/>
    </source>
</evidence>
<proteinExistence type="predicted"/>
<accession>A0A9N9AAI3</accession>
<dbReference type="Proteomes" id="UP000789508">
    <property type="component" value="Unassembled WGS sequence"/>
</dbReference>
<protein>
    <submittedName>
        <fullName evidence="1">13283_t:CDS:1</fullName>
    </submittedName>
</protein>
<evidence type="ECO:0000313" key="2">
    <source>
        <dbReference type="Proteomes" id="UP000789508"/>
    </source>
</evidence>
<dbReference type="EMBL" id="CAJVPS010001136">
    <property type="protein sequence ID" value="CAG8525817.1"/>
    <property type="molecule type" value="Genomic_DNA"/>
</dbReference>
<reference evidence="1" key="1">
    <citation type="submission" date="2021-06" db="EMBL/GenBank/DDBJ databases">
        <authorList>
            <person name="Kallberg Y."/>
            <person name="Tangrot J."/>
            <person name="Rosling A."/>
        </authorList>
    </citation>
    <scope>NUCLEOTIDE SEQUENCE</scope>
    <source>
        <strain evidence="1">FL130A</strain>
    </source>
</reference>
<gene>
    <name evidence="1" type="ORF">ALEPTO_LOCUS4696</name>
</gene>